<organism evidence="8 9">
    <name type="scientific">Candidatus Bodocaedibacter vickermanii</name>
    <dbReference type="NCBI Taxonomy" id="2741701"/>
    <lineage>
        <taxon>Bacteria</taxon>
        <taxon>Pseudomonadati</taxon>
        <taxon>Pseudomonadota</taxon>
        <taxon>Alphaproteobacteria</taxon>
        <taxon>Holosporales</taxon>
        <taxon>Candidatus Paracaedibacteraceae</taxon>
        <taxon>Candidatus Bodocaedibacter</taxon>
    </lineage>
</organism>
<evidence type="ECO:0000313" key="8">
    <source>
        <dbReference type="EMBL" id="QOL19663.1"/>
    </source>
</evidence>
<keyword evidence="9" id="KW-1185">Reference proteome</keyword>
<evidence type="ECO:0000256" key="3">
    <source>
        <dbReference type="ARBA" id="ARBA00022475"/>
    </source>
</evidence>
<evidence type="ECO:0000256" key="1">
    <source>
        <dbReference type="ARBA" id="ARBA00004651"/>
    </source>
</evidence>
<feature type="transmembrane region" description="Helical" evidence="7">
    <location>
        <begin position="21"/>
        <end position="42"/>
    </location>
</feature>
<keyword evidence="3" id="KW-1003">Cell membrane</keyword>
<evidence type="ECO:0000256" key="5">
    <source>
        <dbReference type="ARBA" id="ARBA00022989"/>
    </source>
</evidence>
<dbReference type="PANTHER" id="PTHR33452">
    <property type="entry name" value="OXIDOREDUCTASE CATD-RELATED"/>
    <property type="match status" value="1"/>
</dbReference>
<dbReference type="InterPro" id="IPR032808">
    <property type="entry name" value="DoxX"/>
</dbReference>
<dbReference type="Proteomes" id="UP000594001">
    <property type="component" value="Chromosome"/>
</dbReference>
<keyword evidence="5 7" id="KW-1133">Transmembrane helix</keyword>
<evidence type="ECO:0000313" key="9">
    <source>
        <dbReference type="Proteomes" id="UP000594001"/>
    </source>
</evidence>
<dbReference type="GO" id="GO:0005886">
    <property type="term" value="C:plasma membrane"/>
    <property type="evidence" value="ECO:0007669"/>
    <property type="project" value="UniProtKB-SubCell"/>
</dbReference>
<evidence type="ECO:0000256" key="6">
    <source>
        <dbReference type="ARBA" id="ARBA00023136"/>
    </source>
</evidence>
<dbReference type="InterPro" id="IPR051907">
    <property type="entry name" value="DoxX-like_oxidoreductase"/>
</dbReference>
<gene>
    <name evidence="8" type="ORF">CPBP_00427</name>
</gene>
<dbReference type="Pfam" id="PF07681">
    <property type="entry name" value="DoxX"/>
    <property type="match status" value="1"/>
</dbReference>
<keyword evidence="6 7" id="KW-0472">Membrane</keyword>
<dbReference type="PANTHER" id="PTHR33452:SF1">
    <property type="entry name" value="INNER MEMBRANE PROTEIN YPHA-RELATED"/>
    <property type="match status" value="1"/>
</dbReference>
<feature type="transmembrane region" description="Helical" evidence="7">
    <location>
        <begin position="125"/>
        <end position="143"/>
    </location>
</feature>
<feature type="transmembrane region" description="Helical" evidence="7">
    <location>
        <begin position="102"/>
        <end position="119"/>
    </location>
</feature>
<evidence type="ECO:0000256" key="2">
    <source>
        <dbReference type="ARBA" id="ARBA00006679"/>
    </source>
</evidence>
<dbReference type="EMBL" id="CP054719">
    <property type="protein sequence ID" value="QOL19663.1"/>
    <property type="molecule type" value="Genomic_DNA"/>
</dbReference>
<dbReference type="KEGG" id="pbal:CPBP_00427"/>
<evidence type="ECO:0000256" key="7">
    <source>
        <dbReference type="SAM" id="Phobius"/>
    </source>
</evidence>
<proteinExistence type="inferred from homology"/>
<dbReference type="AlphaFoldDB" id="A0A7L9RSR3"/>
<name>A0A7L9RSR3_9PROT</name>
<accession>A0A7L9RSR3</accession>
<sequence>MSMLSIIQKSVQLYDTLIDFLVKYIHDVLLLILRVYVASIFFQSGWNKFENLWEGGWFKTVFLFKNVYKLPVLSPEVAAVLGTGAELIFSIFLALGVLSRIGALGLLGVTAVITFGVRPHFTHEFWALLLGVSFIMGPGKFSFDGWLRSWWTRLHSGMQHHLDSADMLPKKAPNIIAKERPNEKIMLDNKKEPIVNRRLSKGKLVAEPDTIVAIKSLVKNKTVKSGRRTTSKPA</sequence>
<keyword evidence="4 7" id="KW-0812">Transmembrane</keyword>
<evidence type="ECO:0000256" key="4">
    <source>
        <dbReference type="ARBA" id="ARBA00022692"/>
    </source>
</evidence>
<protein>
    <recommendedName>
        <fullName evidence="10">Oxidoreductase</fullName>
    </recommendedName>
</protein>
<comment type="subcellular location">
    <subcellularLocation>
        <location evidence="1">Cell membrane</location>
        <topology evidence="1">Multi-pass membrane protein</topology>
    </subcellularLocation>
</comment>
<reference evidence="8 9" key="1">
    <citation type="submission" date="2020-06" db="EMBL/GenBank/DDBJ databases">
        <title>The endosymbiont of the kinetoplastid Bodo saltans is a Paracaedibacter-like alpha-proteobacterium possessing a putative toxin-antitoxin system.</title>
        <authorList>
            <person name="Midha S."/>
            <person name="Rigden D.J."/>
            <person name="Siozios S."/>
            <person name="Hurst G.D.D."/>
            <person name="Jackson A.P."/>
        </authorList>
    </citation>
    <scope>NUCLEOTIDE SEQUENCE [LARGE SCALE GENOMIC DNA]</scope>
    <source>
        <strain evidence="8">Lake Konstanz</strain>
    </source>
</reference>
<comment type="similarity">
    <text evidence="2">Belongs to the DoxX family.</text>
</comment>
<feature type="transmembrane region" description="Helical" evidence="7">
    <location>
        <begin position="77"/>
        <end position="95"/>
    </location>
</feature>
<evidence type="ECO:0008006" key="10">
    <source>
        <dbReference type="Google" id="ProtNLM"/>
    </source>
</evidence>